<accession>A0A2P5DD71</accession>
<gene>
    <name evidence="1" type="ORF">PanWU01x14_073790</name>
</gene>
<dbReference type="EMBL" id="JXTB01000045">
    <property type="protein sequence ID" value="PON71239.1"/>
    <property type="molecule type" value="Genomic_DNA"/>
</dbReference>
<sequence>MTSLLHRWLILVNDEWYRTHLRATFGPIVSLLPTMTAIPMSAKVFRILGLASKILIRFMVVCVLRKLVTATGTGRFSEGARKIEKLLKSQT</sequence>
<evidence type="ECO:0000313" key="1">
    <source>
        <dbReference type="EMBL" id="PON71239.1"/>
    </source>
</evidence>
<name>A0A2P5DD71_PARAD</name>
<evidence type="ECO:0000313" key="2">
    <source>
        <dbReference type="Proteomes" id="UP000237105"/>
    </source>
</evidence>
<comment type="caution">
    <text evidence="1">The sequence shown here is derived from an EMBL/GenBank/DDBJ whole genome shotgun (WGS) entry which is preliminary data.</text>
</comment>
<dbReference type="Proteomes" id="UP000237105">
    <property type="component" value="Unassembled WGS sequence"/>
</dbReference>
<reference evidence="2" key="1">
    <citation type="submission" date="2016-06" db="EMBL/GenBank/DDBJ databases">
        <title>Parallel loss of symbiosis genes in relatives of nitrogen-fixing non-legume Parasponia.</title>
        <authorList>
            <person name="Van Velzen R."/>
            <person name="Holmer R."/>
            <person name="Bu F."/>
            <person name="Rutten L."/>
            <person name="Van Zeijl A."/>
            <person name="Liu W."/>
            <person name="Santuari L."/>
            <person name="Cao Q."/>
            <person name="Sharma T."/>
            <person name="Shen D."/>
            <person name="Roswanjaya Y."/>
            <person name="Wardhani T."/>
            <person name="Kalhor M.S."/>
            <person name="Jansen J."/>
            <person name="Van den Hoogen J."/>
            <person name="Gungor B."/>
            <person name="Hartog M."/>
            <person name="Hontelez J."/>
            <person name="Verver J."/>
            <person name="Yang W.-C."/>
            <person name="Schijlen E."/>
            <person name="Repin R."/>
            <person name="Schilthuizen M."/>
            <person name="Schranz E."/>
            <person name="Heidstra R."/>
            <person name="Miyata K."/>
            <person name="Fedorova E."/>
            <person name="Kohlen W."/>
            <person name="Bisseling T."/>
            <person name="Smit S."/>
            <person name="Geurts R."/>
        </authorList>
    </citation>
    <scope>NUCLEOTIDE SEQUENCE [LARGE SCALE GENOMIC DNA]</scope>
    <source>
        <strain evidence="2">cv. WU1-14</strain>
    </source>
</reference>
<keyword evidence="2" id="KW-1185">Reference proteome</keyword>
<protein>
    <submittedName>
        <fullName evidence="1">Uncharacterized protein</fullName>
    </submittedName>
</protein>
<dbReference type="AlphaFoldDB" id="A0A2P5DD71"/>
<organism evidence="1 2">
    <name type="scientific">Parasponia andersonii</name>
    <name type="common">Sponia andersonii</name>
    <dbReference type="NCBI Taxonomy" id="3476"/>
    <lineage>
        <taxon>Eukaryota</taxon>
        <taxon>Viridiplantae</taxon>
        <taxon>Streptophyta</taxon>
        <taxon>Embryophyta</taxon>
        <taxon>Tracheophyta</taxon>
        <taxon>Spermatophyta</taxon>
        <taxon>Magnoliopsida</taxon>
        <taxon>eudicotyledons</taxon>
        <taxon>Gunneridae</taxon>
        <taxon>Pentapetalae</taxon>
        <taxon>rosids</taxon>
        <taxon>fabids</taxon>
        <taxon>Rosales</taxon>
        <taxon>Cannabaceae</taxon>
        <taxon>Parasponia</taxon>
    </lineage>
</organism>
<proteinExistence type="predicted"/>